<name>A0ACB8RLJ9_9AGAM</name>
<dbReference type="EMBL" id="MU275971">
    <property type="protein sequence ID" value="KAI0044800.1"/>
    <property type="molecule type" value="Genomic_DNA"/>
</dbReference>
<gene>
    <name evidence="1" type="ORF">FA95DRAFT_218493</name>
</gene>
<evidence type="ECO:0000313" key="1">
    <source>
        <dbReference type="EMBL" id="KAI0044800.1"/>
    </source>
</evidence>
<keyword evidence="2" id="KW-1185">Reference proteome</keyword>
<sequence length="182" mass="20214">MTGGEGRKIDGVRRRAIDKGRRLGESGRVPRLPFMSLLGPAPRSWNWTPPSSPRRPRRRRRPSPGPPSGVQVGAHASLEAPPRLVDVLRRIRHRAAVLRTRQRRGLRTACAVSANQEMHLLIGRENPDPGEISAEGTITFEFLFVRRTRPTASRPPAATLLSRSLLCCLPRSSAAPWGLFDK</sequence>
<dbReference type="Proteomes" id="UP000814033">
    <property type="component" value="Unassembled WGS sequence"/>
</dbReference>
<organism evidence="1 2">
    <name type="scientific">Auriscalpium vulgare</name>
    <dbReference type="NCBI Taxonomy" id="40419"/>
    <lineage>
        <taxon>Eukaryota</taxon>
        <taxon>Fungi</taxon>
        <taxon>Dikarya</taxon>
        <taxon>Basidiomycota</taxon>
        <taxon>Agaricomycotina</taxon>
        <taxon>Agaricomycetes</taxon>
        <taxon>Russulales</taxon>
        <taxon>Auriscalpiaceae</taxon>
        <taxon>Auriscalpium</taxon>
    </lineage>
</organism>
<reference evidence="1" key="1">
    <citation type="submission" date="2021-02" db="EMBL/GenBank/DDBJ databases">
        <authorList>
            <consortium name="DOE Joint Genome Institute"/>
            <person name="Ahrendt S."/>
            <person name="Looney B.P."/>
            <person name="Miyauchi S."/>
            <person name="Morin E."/>
            <person name="Drula E."/>
            <person name="Courty P.E."/>
            <person name="Chicoki N."/>
            <person name="Fauchery L."/>
            <person name="Kohler A."/>
            <person name="Kuo A."/>
            <person name="Labutti K."/>
            <person name="Pangilinan J."/>
            <person name="Lipzen A."/>
            <person name="Riley R."/>
            <person name="Andreopoulos W."/>
            <person name="He G."/>
            <person name="Johnson J."/>
            <person name="Barry K.W."/>
            <person name="Grigoriev I.V."/>
            <person name="Nagy L."/>
            <person name="Hibbett D."/>
            <person name="Henrissat B."/>
            <person name="Matheny P.B."/>
            <person name="Labbe J."/>
            <person name="Martin F."/>
        </authorList>
    </citation>
    <scope>NUCLEOTIDE SEQUENCE</scope>
    <source>
        <strain evidence="1">FP105234-sp</strain>
    </source>
</reference>
<protein>
    <submittedName>
        <fullName evidence="1">Uncharacterized protein</fullName>
    </submittedName>
</protein>
<accession>A0ACB8RLJ9</accession>
<comment type="caution">
    <text evidence="1">The sequence shown here is derived from an EMBL/GenBank/DDBJ whole genome shotgun (WGS) entry which is preliminary data.</text>
</comment>
<reference evidence="1" key="2">
    <citation type="journal article" date="2022" name="New Phytol.">
        <title>Evolutionary transition to the ectomycorrhizal habit in the genomes of a hyperdiverse lineage of mushroom-forming fungi.</title>
        <authorList>
            <person name="Looney B."/>
            <person name="Miyauchi S."/>
            <person name="Morin E."/>
            <person name="Drula E."/>
            <person name="Courty P.E."/>
            <person name="Kohler A."/>
            <person name="Kuo A."/>
            <person name="LaButti K."/>
            <person name="Pangilinan J."/>
            <person name="Lipzen A."/>
            <person name="Riley R."/>
            <person name="Andreopoulos W."/>
            <person name="He G."/>
            <person name="Johnson J."/>
            <person name="Nolan M."/>
            <person name="Tritt A."/>
            <person name="Barry K.W."/>
            <person name="Grigoriev I.V."/>
            <person name="Nagy L.G."/>
            <person name="Hibbett D."/>
            <person name="Henrissat B."/>
            <person name="Matheny P.B."/>
            <person name="Labbe J."/>
            <person name="Martin F.M."/>
        </authorList>
    </citation>
    <scope>NUCLEOTIDE SEQUENCE</scope>
    <source>
        <strain evidence="1">FP105234-sp</strain>
    </source>
</reference>
<proteinExistence type="predicted"/>
<evidence type="ECO:0000313" key="2">
    <source>
        <dbReference type="Proteomes" id="UP000814033"/>
    </source>
</evidence>